<organism evidence="3 4">
    <name type="scientific">candidate division WWE3 bacterium</name>
    <dbReference type="NCBI Taxonomy" id="2053526"/>
    <lineage>
        <taxon>Bacteria</taxon>
        <taxon>Katanobacteria</taxon>
    </lineage>
</organism>
<sequence length="566" mass="64627">MHITKLKVTNFKKFGERIFEFNPDLNILVGDNESGKSTILEAIEMSLNFSYRGKPLTSSLSPDLFNAQSIQTYLNGDKGHETLPELRIEVFLDGIPEYRGDNNTLNEDTEGISLVVSFDDELLPAYQEFAAAGDAIKTIPTELYKVEWFDFGWNTIRYQNRRSSCLFVDPSNLHPTFGKNRYISQVMKSRLSPEQRATLNLNLRQLRELFNEQPQVREINNELDADNEITSKNLQIMADVSPSSSMETNMQLAVDSIGFSQIGKGEQNAIQLKLAIQNRGEQLDVIMVEEPENHLSHINLVKLIKYIDDRRGGKQLFLTTHSSYVLNKLSIDKLCLIGDNYVRLNDLDPKVVKRLKRLPGYDTLRVALSGKVILVEGPSDELVLKKIYLNQYNKLPEEDGVDIIVVRGLGFENYLQIARNIGTRVHVVKDNDGSFCKNIWSYAQEYVGTKTILFFSDSEDMNYSLEPAMIAANSADISEIDIFAQVILSTQTYNKYQDVENLQEPNFSYIKYRHNPALNKKVYFLKEWFQGENTGSKKVDSAMRLFESEAQVKYPTFLSGALRFDE</sequence>
<dbReference type="GO" id="GO:0005524">
    <property type="term" value="F:ATP binding"/>
    <property type="evidence" value="ECO:0007669"/>
    <property type="project" value="InterPro"/>
</dbReference>
<dbReference type="InterPro" id="IPR051396">
    <property type="entry name" value="Bact_Antivir_Def_Nuclease"/>
</dbReference>
<reference evidence="3" key="1">
    <citation type="submission" date="2020-04" db="EMBL/GenBank/DDBJ databases">
        <authorList>
            <person name="Zhang T."/>
        </authorList>
    </citation>
    <scope>NUCLEOTIDE SEQUENCE</scope>
    <source>
        <strain evidence="3">HKST-UBA02</strain>
    </source>
</reference>
<name>A0A955LVZ5_UNCKA</name>
<evidence type="ECO:0000259" key="2">
    <source>
        <dbReference type="Pfam" id="PF20469"/>
    </source>
</evidence>
<dbReference type="PANTHER" id="PTHR43581:SF4">
    <property type="entry name" value="ATP_GTP PHOSPHATASE"/>
    <property type="match status" value="1"/>
</dbReference>
<dbReference type="AlphaFoldDB" id="A0A955LVZ5"/>
<evidence type="ECO:0000259" key="1">
    <source>
        <dbReference type="Pfam" id="PF13476"/>
    </source>
</evidence>
<gene>
    <name evidence="3" type="ORF">KC573_02535</name>
</gene>
<reference evidence="3" key="2">
    <citation type="journal article" date="2021" name="Microbiome">
        <title>Successional dynamics and alternative stable states in a saline activated sludge microbial community over 9 years.</title>
        <authorList>
            <person name="Wang Y."/>
            <person name="Ye J."/>
            <person name="Ju F."/>
            <person name="Liu L."/>
            <person name="Boyd J.A."/>
            <person name="Deng Y."/>
            <person name="Parks D.H."/>
            <person name="Jiang X."/>
            <person name="Yin X."/>
            <person name="Woodcroft B.J."/>
            <person name="Tyson G.W."/>
            <person name="Hugenholtz P."/>
            <person name="Polz M.F."/>
            <person name="Zhang T."/>
        </authorList>
    </citation>
    <scope>NUCLEOTIDE SEQUENCE</scope>
    <source>
        <strain evidence="3">HKST-UBA02</strain>
    </source>
</reference>
<dbReference type="CDD" id="cd01026">
    <property type="entry name" value="TOPRIM_OLD"/>
    <property type="match status" value="1"/>
</dbReference>
<dbReference type="InterPro" id="IPR038729">
    <property type="entry name" value="Rad50/SbcC_AAA"/>
</dbReference>
<dbReference type="Pfam" id="PF20469">
    <property type="entry name" value="OLD-like_TOPRIM"/>
    <property type="match status" value="1"/>
</dbReference>
<dbReference type="PANTHER" id="PTHR43581">
    <property type="entry name" value="ATP/GTP PHOSPHATASE"/>
    <property type="match status" value="1"/>
</dbReference>
<dbReference type="Pfam" id="PF13476">
    <property type="entry name" value="AAA_23"/>
    <property type="match status" value="1"/>
</dbReference>
<evidence type="ECO:0000313" key="4">
    <source>
        <dbReference type="Proteomes" id="UP000699691"/>
    </source>
</evidence>
<dbReference type="EMBL" id="JAGQKY010000101">
    <property type="protein sequence ID" value="MCA9397682.1"/>
    <property type="molecule type" value="Genomic_DNA"/>
</dbReference>
<dbReference type="InterPro" id="IPR034139">
    <property type="entry name" value="TOPRIM_OLD"/>
</dbReference>
<dbReference type="Proteomes" id="UP000699691">
    <property type="component" value="Unassembled WGS sequence"/>
</dbReference>
<dbReference type="InterPro" id="IPR027417">
    <property type="entry name" value="P-loop_NTPase"/>
</dbReference>
<feature type="domain" description="Rad50/SbcC-type AAA" evidence="1">
    <location>
        <begin position="5"/>
        <end position="222"/>
    </location>
</feature>
<dbReference type="Gene3D" id="3.40.50.300">
    <property type="entry name" value="P-loop containing nucleotide triphosphate hydrolases"/>
    <property type="match status" value="2"/>
</dbReference>
<dbReference type="SUPFAM" id="SSF52540">
    <property type="entry name" value="P-loop containing nucleoside triphosphate hydrolases"/>
    <property type="match status" value="1"/>
</dbReference>
<comment type="caution">
    <text evidence="3">The sequence shown here is derived from an EMBL/GenBank/DDBJ whole genome shotgun (WGS) entry which is preliminary data.</text>
</comment>
<dbReference type="GO" id="GO:0016887">
    <property type="term" value="F:ATP hydrolysis activity"/>
    <property type="evidence" value="ECO:0007669"/>
    <property type="project" value="InterPro"/>
</dbReference>
<proteinExistence type="predicted"/>
<protein>
    <submittedName>
        <fullName evidence="3">AAA family ATPase</fullName>
    </submittedName>
</protein>
<feature type="domain" description="OLD protein-like TOPRIM" evidence="2">
    <location>
        <begin position="369"/>
        <end position="432"/>
    </location>
</feature>
<accession>A0A955LVZ5</accession>
<evidence type="ECO:0000313" key="3">
    <source>
        <dbReference type="EMBL" id="MCA9397682.1"/>
    </source>
</evidence>